<comment type="caution">
    <text evidence="2">The sequence shown here is derived from an EMBL/GenBank/DDBJ whole genome shotgun (WGS) entry which is preliminary data.</text>
</comment>
<feature type="region of interest" description="Disordered" evidence="1">
    <location>
        <begin position="61"/>
        <end position="92"/>
    </location>
</feature>
<reference evidence="2 3" key="1">
    <citation type="submission" date="2024-08" db="EMBL/GenBank/DDBJ databases">
        <authorList>
            <person name="Will J Nash"/>
            <person name="Angela Man"/>
            <person name="Seanna McTaggart"/>
            <person name="Kendall Baker"/>
            <person name="Tom Barker"/>
            <person name="Leah Catchpole"/>
            <person name="Alex Durrant"/>
            <person name="Karim Gharbi"/>
            <person name="Naomi Irish"/>
            <person name="Gemy Kaithakottil"/>
            <person name="Debby Ku"/>
            <person name="Aaliyah Providence"/>
            <person name="Felix Shaw"/>
            <person name="David Swarbreck"/>
            <person name="Chris Watkins"/>
            <person name="Ann M. McCartney"/>
            <person name="Giulio Formenti"/>
            <person name="Alice Mouton"/>
            <person name="Noel Vella"/>
            <person name="Bjorn M von Reumont"/>
            <person name="Adriana Vella"/>
            <person name="Wilfried Haerty"/>
        </authorList>
    </citation>
    <scope>NUCLEOTIDE SEQUENCE [LARGE SCALE GENOMIC DNA]</scope>
</reference>
<gene>
    <name evidence="2" type="ORF">XYLVIOL_LOCUS6706</name>
</gene>
<sequence>MHSGRPACIVGDNGSALPATHTRILLSFFRPLEEYLSISLALSHSLFFYCHTCLVRKTCTTEEPLRKAPSCSSRRRHRASGPGGQPVTRGYGAPRLVPVRMQAAATISVRGRYPVVLLSRTS</sequence>
<keyword evidence="3" id="KW-1185">Reference proteome</keyword>
<dbReference type="EMBL" id="CAXAJV020001293">
    <property type="protein sequence ID" value="CAL7944529.1"/>
    <property type="molecule type" value="Genomic_DNA"/>
</dbReference>
<evidence type="ECO:0000313" key="2">
    <source>
        <dbReference type="EMBL" id="CAL7944529.1"/>
    </source>
</evidence>
<protein>
    <submittedName>
        <fullName evidence="2">Uncharacterized protein</fullName>
    </submittedName>
</protein>
<name>A0ABP1NU45_XYLVO</name>
<dbReference type="Proteomes" id="UP001642520">
    <property type="component" value="Unassembled WGS sequence"/>
</dbReference>
<accession>A0ABP1NU45</accession>
<proteinExistence type="predicted"/>
<evidence type="ECO:0000256" key="1">
    <source>
        <dbReference type="SAM" id="MobiDB-lite"/>
    </source>
</evidence>
<evidence type="ECO:0000313" key="3">
    <source>
        <dbReference type="Proteomes" id="UP001642520"/>
    </source>
</evidence>
<organism evidence="2 3">
    <name type="scientific">Xylocopa violacea</name>
    <name type="common">Violet carpenter bee</name>
    <name type="synonym">Apis violacea</name>
    <dbReference type="NCBI Taxonomy" id="135666"/>
    <lineage>
        <taxon>Eukaryota</taxon>
        <taxon>Metazoa</taxon>
        <taxon>Ecdysozoa</taxon>
        <taxon>Arthropoda</taxon>
        <taxon>Hexapoda</taxon>
        <taxon>Insecta</taxon>
        <taxon>Pterygota</taxon>
        <taxon>Neoptera</taxon>
        <taxon>Endopterygota</taxon>
        <taxon>Hymenoptera</taxon>
        <taxon>Apocrita</taxon>
        <taxon>Aculeata</taxon>
        <taxon>Apoidea</taxon>
        <taxon>Anthophila</taxon>
        <taxon>Apidae</taxon>
        <taxon>Xylocopa</taxon>
        <taxon>Xylocopa</taxon>
    </lineage>
</organism>